<evidence type="ECO:0000256" key="2">
    <source>
        <dbReference type="RuleBase" id="RU364148"/>
    </source>
</evidence>
<keyword evidence="2" id="KW-0010">Activator</keyword>
<keyword evidence="2" id="KW-0804">Transcription</keyword>
<proteinExistence type="inferred from homology"/>
<evidence type="ECO:0000259" key="3">
    <source>
        <dbReference type="Pfam" id="PF09606"/>
    </source>
</evidence>
<evidence type="ECO:0000313" key="4">
    <source>
        <dbReference type="EMBL" id="CAD7590726.1"/>
    </source>
</evidence>
<protein>
    <recommendedName>
        <fullName evidence="2">Mediator of RNA polymerase II transcription subunit 15</fullName>
    </recommendedName>
    <alternativeName>
        <fullName evidence="2">Mediator complex subunit 15</fullName>
    </alternativeName>
</protein>
<dbReference type="GO" id="GO:0005634">
    <property type="term" value="C:nucleus"/>
    <property type="evidence" value="ECO:0007669"/>
    <property type="project" value="UniProtKB-SubCell"/>
</dbReference>
<comment type="similarity">
    <text evidence="2">Belongs to the Mediator complex subunit 15 family.</text>
</comment>
<gene>
    <name evidence="2" type="primary">MED15</name>
    <name evidence="4" type="ORF">TGEB3V08_LOCUS4276</name>
</gene>
<dbReference type="InterPro" id="IPR019087">
    <property type="entry name" value="Med15_N"/>
</dbReference>
<dbReference type="AlphaFoldDB" id="A0A7R9JVQ5"/>
<keyword evidence="2" id="KW-0805">Transcription regulation</keyword>
<sequence>MTSEENSWRTTTFRQSVVAKIDEAIQRSGMPTTKNSNEMENHVFQKAKTKLCVSLILLTLHLSLQASPPIGQPSPFPSAVFVPHSQPDISPSCNGRPPLPTRHISLLRRSSPDPTYLPPSFTIFRLAKPFPFGGVRPSLST</sequence>
<reference evidence="4" key="1">
    <citation type="submission" date="2020-11" db="EMBL/GenBank/DDBJ databases">
        <authorList>
            <person name="Tran Van P."/>
        </authorList>
    </citation>
    <scope>NUCLEOTIDE SEQUENCE</scope>
</reference>
<dbReference type="EMBL" id="OE840456">
    <property type="protein sequence ID" value="CAD7590726.1"/>
    <property type="molecule type" value="Genomic_DNA"/>
</dbReference>
<name>A0A7R9JVQ5_TIMGE</name>
<dbReference type="GO" id="GO:0003712">
    <property type="term" value="F:transcription coregulator activity"/>
    <property type="evidence" value="ECO:0007669"/>
    <property type="project" value="InterPro"/>
</dbReference>
<organism evidence="4">
    <name type="scientific">Timema genevievae</name>
    <name type="common">Walking stick</name>
    <dbReference type="NCBI Taxonomy" id="629358"/>
    <lineage>
        <taxon>Eukaryota</taxon>
        <taxon>Metazoa</taxon>
        <taxon>Ecdysozoa</taxon>
        <taxon>Arthropoda</taxon>
        <taxon>Hexapoda</taxon>
        <taxon>Insecta</taxon>
        <taxon>Pterygota</taxon>
        <taxon>Neoptera</taxon>
        <taxon>Polyneoptera</taxon>
        <taxon>Phasmatodea</taxon>
        <taxon>Timematodea</taxon>
        <taxon>Timematoidea</taxon>
        <taxon>Timematidae</taxon>
        <taxon>Timema</taxon>
    </lineage>
</organism>
<dbReference type="GO" id="GO:0006355">
    <property type="term" value="P:regulation of DNA-templated transcription"/>
    <property type="evidence" value="ECO:0007669"/>
    <property type="project" value="InterPro"/>
</dbReference>
<dbReference type="Gene3D" id="1.10.246.20">
    <property type="entry name" value="Coactivator CBP, KIX domain"/>
    <property type="match status" value="1"/>
</dbReference>
<dbReference type="InterPro" id="IPR036529">
    <property type="entry name" value="KIX_dom_sf"/>
</dbReference>
<keyword evidence="1 2" id="KW-0539">Nucleus</keyword>
<comment type="subcellular location">
    <subcellularLocation>
        <location evidence="2">Nucleus</location>
    </subcellularLocation>
</comment>
<feature type="domain" description="Mediator of RNA polymerase II transcription subunit 15 N-terminal" evidence="3">
    <location>
        <begin position="5"/>
        <end position="50"/>
    </location>
</feature>
<dbReference type="Pfam" id="PF09606">
    <property type="entry name" value="Med15_N"/>
    <property type="match status" value="1"/>
</dbReference>
<accession>A0A7R9JVQ5</accession>
<comment type="function">
    <text evidence="2">Component of the Mediator complex, a coactivator involved in the regulated transcription of nearly all RNA polymerase II-dependent genes. Mediator functions as a bridge to convey information from gene-specific regulatory proteins to the basal RNA polymerase II transcription machinery. Mediator is recruited to promoters by direct interactions with regulatory proteins and serves as a scaffold for the assembly of a functional preinitiation complex with RNA polymerase II and the general transcription factors.</text>
</comment>
<evidence type="ECO:0000256" key="1">
    <source>
        <dbReference type="ARBA" id="ARBA00023242"/>
    </source>
</evidence>
<comment type="subunit">
    <text evidence="2">Component of the Mediator complex.</text>
</comment>